<evidence type="ECO:0000256" key="1">
    <source>
        <dbReference type="SAM" id="MobiDB-lite"/>
    </source>
</evidence>
<accession>A0ABD6EGM2</accession>
<dbReference type="Proteomes" id="UP001608902">
    <property type="component" value="Unassembled WGS sequence"/>
</dbReference>
<keyword evidence="2" id="KW-0812">Transmembrane</keyword>
<comment type="caution">
    <text evidence="3">The sequence shown here is derived from an EMBL/GenBank/DDBJ whole genome shotgun (WGS) entry which is preliminary data.</text>
</comment>
<sequence length="471" mass="51782">MKHSLFRRGGRVGISAIVVICAVGWIIMLLSSITFIGGYGVRMICNPIFDEKLIRSTPGGPLIVRCKNGREAYKAFDLENFVDRECLKNSTVSTTSHYIYRSQHSLPQSSPSMDHGNALADTAKTDATINSNANNCAAIKDKLSNALTHKCHGLASFRKYVETNFCQLFGLPAQGVWASSGLTAVFIIVAFAAIVIITQTLLQTDYDDFDPQSASEDGSEVSVIETRSESTKPRKSAISRKMADNTKQVTEPYEVSLDGNASNNDILQLPRFSDYPPLNIYPASSESRELVPYNGASEFTSKPQLAPNLATYQSVPNGISRMNSVVSASPVIPFIQPSSPYSSVYNYVPPAAGFTPVAMLPTPNILPIGNPPYVAGANSYPISNVVYGSQPVGYQPTGGIYYTPPLNSPLRIGMSQRDEYGYEMNDDKYDPNDTYTKYGQRNSYDSRYDSMRDSPYFSSHFGRSNVRMTRF</sequence>
<keyword evidence="4" id="KW-1185">Reference proteome</keyword>
<dbReference type="AlphaFoldDB" id="A0ABD6EGM2"/>
<reference evidence="3 4" key="1">
    <citation type="submission" date="2024-08" db="EMBL/GenBank/DDBJ databases">
        <title>Gnathostoma spinigerum genome.</title>
        <authorList>
            <person name="Gonzalez-Bertolin B."/>
            <person name="Monzon S."/>
            <person name="Zaballos A."/>
            <person name="Jimenez P."/>
            <person name="Dekumyoy P."/>
            <person name="Varona S."/>
            <person name="Cuesta I."/>
            <person name="Sumanam S."/>
            <person name="Adisakwattana P."/>
            <person name="Gasser R.B."/>
            <person name="Hernandez-Gonzalez A."/>
            <person name="Young N.D."/>
            <person name="Perteguer M.J."/>
        </authorList>
    </citation>
    <scope>NUCLEOTIDE SEQUENCE [LARGE SCALE GENOMIC DNA]</scope>
    <source>
        <strain evidence="3">AL3</strain>
        <tissue evidence="3">Liver</tissue>
    </source>
</reference>
<keyword evidence="2" id="KW-0472">Membrane</keyword>
<feature type="transmembrane region" description="Helical" evidence="2">
    <location>
        <begin position="176"/>
        <end position="197"/>
    </location>
</feature>
<evidence type="ECO:0000313" key="4">
    <source>
        <dbReference type="Proteomes" id="UP001608902"/>
    </source>
</evidence>
<organism evidence="3 4">
    <name type="scientific">Gnathostoma spinigerum</name>
    <dbReference type="NCBI Taxonomy" id="75299"/>
    <lineage>
        <taxon>Eukaryota</taxon>
        <taxon>Metazoa</taxon>
        <taxon>Ecdysozoa</taxon>
        <taxon>Nematoda</taxon>
        <taxon>Chromadorea</taxon>
        <taxon>Rhabditida</taxon>
        <taxon>Spirurina</taxon>
        <taxon>Gnathostomatomorpha</taxon>
        <taxon>Gnathostomatoidea</taxon>
        <taxon>Gnathostomatidae</taxon>
        <taxon>Gnathostoma</taxon>
    </lineage>
</organism>
<evidence type="ECO:0000313" key="3">
    <source>
        <dbReference type="EMBL" id="MFH4976093.1"/>
    </source>
</evidence>
<dbReference type="EMBL" id="JBGFUD010001308">
    <property type="protein sequence ID" value="MFH4976093.1"/>
    <property type="molecule type" value="Genomic_DNA"/>
</dbReference>
<protein>
    <submittedName>
        <fullName evidence="3">Uncharacterized protein</fullName>
    </submittedName>
</protein>
<name>A0ABD6EGM2_9BILA</name>
<feature type="region of interest" description="Disordered" evidence="1">
    <location>
        <begin position="212"/>
        <end position="244"/>
    </location>
</feature>
<evidence type="ECO:0000256" key="2">
    <source>
        <dbReference type="SAM" id="Phobius"/>
    </source>
</evidence>
<feature type="transmembrane region" description="Helical" evidence="2">
    <location>
        <begin position="12"/>
        <end position="39"/>
    </location>
</feature>
<keyword evidence="2" id="KW-1133">Transmembrane helix</keyword>
<proteinExistence type="predicted"/>
<gene>
    <name evidence="3" type="ORF">AB6A40_002802</name>
</gene>